<dbReference type="PROSITE" id="PS01124">
    <property type="entry name" value="HTH_ARAC_FAMILY_2"/>
    <property type="match status" value="1"/>
</dbReference>
<dbReference type="Pfam" id="PF12833">
    <property type="entry name" value="HTH_18"/>
    <property type="match status" value="1"/>
</dbReference>
<name>A0A5R9QDH6_9GAMM</name>
<keyword evidence="2" id="KW-0238">DNA-binding</keyword>
<dbReference type="InterPro" id="IPR018060">
    <property type="entry name" value="HTH_AraC"/>
</dbReference>
<feature type="domain" description="HTH araC/xylS-type" evidence="4">
    <location>
        <begin position="241"/>
        <end position="338"/>
    </location>
</feature>
<evidence type="ECO:0000256" key="2">
    <source>
        <dbReference type="ARBA" id="ARBA00023125"/>
    </source>
</evidence>
<keyword evidence="6" id="KW-1185">Reference proteome</keyword>
<evidence type="ECO:0000259" key="4">
    <source>
        <dbReference type="PROSITE" id="PS01124"/>
    </source>
</evidence>
<accession>A0A5R9QDH6</accession>
<dbReference type="PANTHER" id="PTHR47894">
    <property type="entry name" value="HTH-TYPE TRANSCRIPTIONAL REGULATOR GADX"/>
    <property type="match status" value="1"/>
</dbReference>
<dbReference type="GO" id="GO:0000976">
    <property type="term" value="F:transcription cis-regulatory region binding"/>
    <property type="evidence" value="ECO:0007669"/>
    <property type="project" value="TreeGrafter"/>
</dbReference>
<evidence type="ECO:0000256" key="1">
    <source>
        <dbReference type="ARBA" id="ARBA00023015"/>
    </source>
</evidence>
<organism evidence="5 6">
    <name type="scientific">Stutzerimonas nosocomialis</name>
    <dbReference type="NCBI Taxonomy" id="1056496"/>
    <lineage>
        <taxon>Bacteria</taxon>
        <taxon>Pseudomonadati</taxon>
        <taxon>Pseudomonadota</taxon>
        <taxon>Gammaproteobacteria</taxon>
        <taxon>Pseudomonadales</taxon>
        <taxon>Pseudomonadaceae</taxon>
        <taxon>Stutzerimonas</taxon>
    </lineage>
</organism>
<dbReference type="InterPro" id="IPR032687">
    <property type="entry name" value="AraC-type_N"/>
</dbReference>
<evidence type="ECO:0000256" key="3">
    <source>
        <dbReference type="ARBA" id="ARBA00023163"/>
    </source>
</evidence>
<keyword evidence="3" id="KW-0804">Transcription</keyword>
<dbReference type="AlphaFoldDB" id="A0A5R9QDH6"/>
<dbReference type="SUPFAM" id="SSF46689">
    <property type="entry name" value="Homeodomain-like"/>
    <property type="match status" value="1"/>
</dbReference>
<dbReference type="PANTHER" id="PTHR47894:SF1">
    <property type="entry name" value="HTH-TYPE TRANSCRIPTIONAL REGULATOR VQSM"/>
    <property type="match status" value="1"/>
</dbReference>
<proteinExistence type="predicted"/>
<reference evidence="5 6" key="1">
    <citation type="journal article" date="2017" name="Eur. J. Clin. Microbiol. Infect. Dis.">
        <title>Uncommonly isolated clinical Pseudomonas: identification and phylogenetic assignation.</title>
        <authorList>
            <person name="Mulet M."/>
            <person name="Gomila M."/>
            <person name="Ramirez A."/>
            <person name="Cardew S."/>
            <person name="Moore E.R."/>
            <person name="Lalucat J."/>
            <person name="Garcia-Valdes E."/>
        </authorList>
    </citation>
    <scope>NUCLEOTIDE SEQUENCE [LARGE SCALE GENOMIC DNA]</scope>
    <source>
        <strain evidence="5 6">SD129</strain>
    </source>
</reference>
<dbReference type="GO" id="GO:0005829">
    <property type="term" value="C:cytosol"/>
    <property type="evidence" value="ECO:0007669"/>
    <property type="project" value="TreeGrafter"/>
</dbReference>
<dbReference type="RefSeq" id="WP_138411955.1">
    <property type="nucleotide sequence ID" value="NZ_QLAG01000014.1"/>
</dbReference>
<sequence>MAAGYDCDSRFIAAHYQPATLIDLALSRGIDSHCLLRGCELFHEDIVRGQARVSPRQFLTLIGNAERLLGAADSSFLFGQRLLPGHYGEASHALLHALDLQQALDHLCRFRAVLSPLLRPYLLCDEQQAHLYWLDSCGSGAQQRFVLEAGMTAVVSMARRLSGEPLPWRFHLAHPQPRQVEQYWVHLGEQLRFDQPLNRMSLPREYLHRRWPHASSTAGGVAQQGAQAQLDALGWSASFLDQLHDHLREHIRSALNLERVALAFGMSPSSFKRRLQKHGTHFQEQLDLVRTHVAIHLYQAKGYTNEEVAAYLRFNDTTNFRRSFKRWTGLVPSSLRQLL</sequence>
<dbReference type="InterPro" id="IPR009057">
    <property type="entry name" value="Homeodomain-like_sf"/>
</dbReference>
<dbReference type="SMART" id="SM00342">
    <property type="entry name" value="HTH_ARAC"/>
    <property type="match status" value="1"/>
</dbReference>
<dbReference type="GO" id="GO:0003700">
    <property type="term" value="F:DNA-binding transcription factor activity"/>
    <property type="evidence" value="ECO:0007669"/>
    <property type="project" value="InterPro"/>
</dbReference>
<dbReference type="EMBL" id="QLAG01000014">
    <property type="protein sequence ID" value="TLX63187.1"/>
    <property type="molecule type" value="Genomic_DNA"/>
</dbReference>
<gene>
    <name evidence="5" type="ORF">DN820_12870</name>
</gene>
<keyword evidence="1" id="KW-0805">Transcription regulation</keyword>
<evidence type="ECO:0000313" key="5">
    <source>
        <dbReference type="EMBL" id="TLX63187.1"/>
    </source>
</evidence>
<dbReference type="Proteomes" id="UP000306753">
    <property type="component" value="Unassembled WGS sequence"/>
</dbReference>
<dbReference type="Gene3D" id="1.10.10.60">
    <property type="entry name" value="Homeodomain-like"/>
    <property type="match status" value="1"/>
</dbReference>
<evidence type="ECO:0000313" key="6">
    <source>
        <dbReference type="Proteomes" id="UP000306753"/>
    </source>
</evidence>
<protein>
    <submittedName>
        <fullName evidence="5">AraC family transcriptional regulator</fullName>
    </submittedName>
</protein>
<comment type="caution">
    <text evidence="5">The sequence shown here is derived from an EMBL/GenBank/DDBJ whole genome shotgun (WGS) entry which is preliminary data.</text>
</comment>
<dbReference type="Pfam" id="PF12625">
    <property type="entry name" value="Arabinose_bd"/>
    <property type="match status" value="1"/>
</dbReference>